<dbReference type="AlphaFoldDB" id="A0A6G0WIQ6"/>
<evidence type="ECO:0000313" key="2">
    <source>
        <dbReference type="Proteomes" id="UP000481153"/>
    </source>
</evidence>
<evidence type="ECO:0000313" key="1">
    <source>
        <dbReference type="EMBL" id="KAF0727101.1"/>
    </source>
</evidence>
<proteinExistence type="predicted"/>
<reference evidence="1 2" key="1">
    <citation type="submission" date="2019-07" db="EMBL/GenBank/DDBJ databases">
        <title>Genomics analysis of Aphanomyces spp. identifies a new class of oomycete effector associated with host adaptation.</title>
        <authorList>
            <person name="Gaulin E."/>
        </authorList>
    </citation>
    <scope>NUCLEOTIDE SEQUENCE [LARGE SCALE GENOMIC DNA]</scope>
    <source>
        <strain evidence="1 2">ATCC 201684</strain>
    </source>
</reference>
<keyword evidence="2" id="KW-1185">Reference proteome</keyword>
<name>A0A6G0WIQ6_9STRA</name>
<gene>
    <name evidence="1" type="ORF">Ae201684_014838</name>
</gene>
<sequence length="80" mass="9159">MDCKNRAHQARGSIVTTNLDLTNYFDREIQCQVDMPGCFVSIENIGVYRIAFVKMIASAFCYQCSRDIQGTTGNYCRSRY</sequence>
<dbReference type="EMBL" id="VJMJ01000202">
    <property type="protein sequence ID" value="KAF0727101.1"/>
    <property type="molecule type" value="Genomic_DNA"/>
</dbReference>
<dbReference type="Proteomes" id="UP000481153">
    <property type="component" value="Unassembled WGS sequence"/>
</dbReference>
<organism evidence="1 2">
    <name type="scientific">Aphanomyces euteiches</name>
    <dbReference type="NCBI Taxonomy" id="100861"/>
    <lineage>
        <taxon>Eukaryota</taxon>
        <taxon>Sar</taxon>
        <taxon>Stramenopiles</taxon>
        <taxon>Oomycota</taxon>
        <taxon>Saprolegniomycetes</taxon>
        <taxon>Saprolegniales</taxon>
        <taxon>Verrucalvaceae</taxon>
        <taxon>Aphanomyces</taxon>
    </lineage>
</organism>
<comment type="caution">
    <text evidence="1">The sequence shown here is derived from an EMBL/GenBank/DDBJ whole genome shotgun (WGS) entry which is preliminary data.</text>
</comment>
<protein>
    <submittedName>
        <fullName evidence="1">Uncharacterized protein</fullName>
    </submittedName>
</protein>
<accession>A0A6G0WIQ6</accession>